<dbReference type="Gene3D" id="3.40.50.2000">
    <property type="entry name" value="Glycogen Phosphorylase B"/>
    <property type="match status" value="2"/>
</dbReference>
<evidence type="ECO:0000313" key="5">
    <source>
        <dbReference type="Proteomes" id="UP000184185"/>
    </source>
</evidence>
<dbReference type="EMBL" id="FQYQ01000025">
    <property type="protein sequence ID" value="SHJ49109.1"/>
    <property type="molecule type" value="Genomic_DNA"/>
</dbReference>
<name>A0A1M6JQX7_PSEXY</name>
<dbReference type="RefSeq" id="WP_200798871.1">
    <property type="nucleotide sequence ID" value="NZ_FQYQ01000025.1"/>
</dbReference>
<evidence type="ECO:0000259" key="3">
    <source>
        <dbReference type="Pfam" id="PF13439"/>
    </source>
</evidence>
<dbReference type="Pfam" id="PF00534">
    <property type="entry name" value="Glycos_transf_1"/>
    <property type="match status" value="1"/>
</dbReference>
<dbReference type="PANTHER" id="PTHR46401">
    <property type="entry name" value="GLYCOSYLTRANSFERASE WBBK-RELATED"/>
    <property type="match status" value="1"/>
</dbReference>
<protein>
    <submittedName>
        <fullName evidence="4">Glycosyltransferase involved in cell wall bisynthesis</fullName>
    </submittedName>
</protein>
<dbReference type="InterPro" id="IPR001296">
    <property type="entry name" value="Glyco_trans_1"/>
</dbReference>
<dbReference type="PANTHER" id="PTHR46401:SF2">
    <property type="entry name" value="GLYCOSYLTRANSFERASE WBBK-RELATED"/>
    <property type="match status" value="1"/>
</dbReference>
<feature type="domain" description="Glycosyltransferase subfamily 4-like N-terminal" evidence="3">
    <location>
        <begin position="12"/>
        <end position="214"/>
    </location>
</feature>
<evidence type="ECO:0000256" key="1">
    <source>
        <dbReference type="ARBA" id="ARBA00022679"/>
    </source>
</evidence>
<dbReference type="Proteomes" id="UP000184185">
    <property type="component" value="Unassembled WGS sequence"/>
</dbReference>
<keyword evidence="1 4" id="KW-0808">Transferase</keyword>
<accession>A0A1M6JQX7</accession>
<dbReference type="AlphaFoldDB" id="A0A1M6JQX7"/>
<gene>
    <name evidence="4" type="ORF">SAMN02745725_02669</name>
</gene>
<evidence type="ECO:0000259" key="2">
    <source>
        <dbReference type="Pfam" id="PF00534"/>
    </source>
</evidence>
<dbReference type="InterPro" id="IPR028098">
    <property type="entry name" value="Glyco_trans_4-like_N"/>
</dbReference>
<keyword evidence="5" id="KW-1185">Reference proteome</keyword>
<reference evidence="4 5" key="1">
    <citation type="submission" date="2016-11" db="EMBL/GenBank/DDBJ databases">
        <authorList>
            <person name="Jaros S."/>
            <person name="Januszkiewicz K."/>
            <person name="Wedrychowicz H."/>
        </authorList>
    </citation>
    <scope>NUCLEOTIDE SEQUENCE [LARGE SCALE GENOMIC DNA]</scope>
    <source>
        <strain evidence="4 5">DSM 14809</strain>
    </source>
</reference>
<feature type="domain" description="Glycosyl transferase family 1" evidence="2">
    <location>
        <begin position="223"/>
        <end position="355"/>
    </location>
</feature>
<dbReference type="Pfam" id="PF13439">
    <property type="entry name" value="Glyco_transf_4"/>
    <property type="match status" value="1"/>
</dbReference>
<evidence type="ECO:0000313" key="4">
    <source>
        <dbReference type="EMBL" id="SHJ49109.1"/>
    </source>
</evidence>
<dbReference type="SUPFAM" id="SSF53756">
    <property type="entry name" value="UDP-Glycosyltransferase/glycogen phosphorylase"/>
    <property type="match status" value="1"/>
</dbReference>
<dbReference type="GO" id="GO:0016757">
    <property type="term" value="F:glycosyltransferase activity"/>
    <property type="evidence" value="ECO:0007669"/>
    <property type="project" value="InterPro"/>
</dbReference>
<sequence>MINVVCGIRSTGRICTDLAIQLEKQGHQVKIAYGRENVPPQFQSMAVRVGTDLDVKIHGVKTRLFDAMGLGSKSATAEFIKWVKEYDPDVIHLHNLHGYYINYPVLFDYLKTCGKKIIWTMHDCWSFTGHCMYFNYEDCCRWKTGCGSCPQNGVYPVRWGADRSAKNFKLKQSLFTNIPDLSIVTPSNWLEALVRQSYMGEYTIQTIHNGIDTNTFKPTTSNILQQLNLEGKKIILGVAAVWDRRKGLSDFIELSRLIDDSYAIVLVGLSKKQIEQLPANIVGIEHTNSVDDLVKLYSAAYVFVNATYEDNYPTTNIEAIACGTPVITYDTGGSAESAKLYGIVLNEKSAKAIFDVLSLIPSLQSSAVNDSISNDAAIESYMKIYEKIL</sequence>
<organism evidence="4 5">
    <name type="scientific">Pseudobutyrivibrio xylanivorans DSM 14809</name>
    <dbReference type="NCBI Taxonomy" id="1123012"/>
    <lineage>
        <taxon>Bacteria</taxon>
        <taxon>Bacillati</taxon>
        <taxon>Bacillota</taxon>
        <taxon>Clostridia</taxon>
        <taxon>Lachnospirales</taxon>
        <taxon>Lachnospiraceae</taxon>
        <taxon>Pseudobutyrivibrio</taxon>
    </lineage>
</organism>
<proteinExistence type="predicted"/>